<keyword evidence="3 5" id="KW-0560">Oxidoreductase</keyword>
<dbReference type="PIRSF" id="PIRSF000303">
    <property type="entry name" value="Glutathion_perox"/>
    <property type="match status" value="1"/>
</dbReference>
<dbReference type="PATRIC" id="fig|1473.5.peg.389"/>
<evidence type="ECO:0000256" key="5">
    <source>
        <dbReference type="RuleBase" id="RU000499"/>
    </source>
</evidence>
<evidence type="ECO:0000256" key="3">
    <source>
        <dbReference type="ARBA" id="ARBA00023002"/>
    </source>
</evidence>
<evidence type="ECO:0000256" key="4">
    <source>
        <dbReference type="PIRSR" id="PIRSR000303-1"/>
    </source>
</evidence>
<dbReference type="InterPro" id="IPR000889">
    <property type="entry name" value="Glutathione_peroxidase"/>
</dbReference>
<dbReference type="PROSITE" id="PS51352">
    <property type="entry name" value="THIOREDOXIN_2"/>
    <property type="match status" value="1"/>
</dbReference>
<dbReference type="GeneID" id="66871796"/>
<keyword evidence="2 5" id="KW-0575">Peroxidase</keyword>
<evidence type="ECO:0000313" key="6">
    <source>
        <dbReference type="EMBL" id="KNE18826.1"/>
    </source>
</evidence>
<dbReference type="Proteomes" id="UP000036780">
    <property type="component" value="Unassembled WGS sequence"/>
</dbReference>
<dbReference type="EMBL" id="LGTO01000007">
    <property type="protein sequence ID" value="KNE18826.1"/>
    <property type="molecule type" value="Genomic_DNA"/>
</dbReference>
<comment type="caution">
    <text evidence="6">The sequence shown here is derived from an EMBL/GenBank/DDBJ whole genome shotgun (WGS) entry which is preliminary data.</text>
</comment>
<proteinExistence type="inferred from homology"/>
<evidence type="ECO:0000256" key="2">
    <source>
        <dbReference type="ARBA" id="ARBA00022559"/>
    </source>
</evidence>
<dbReference type="PRINTS" id="PR01011">
    <property type="entry name" value="GLUTPROXDASE"/>
</dbReference>
<reference evidence="7" key="1">
    <citation type="submission" date="2015-07" db="EMBL/GenBank/DDBJ databases">
        <title>Fjat-10053 dsm26.</title>
        <authorList>
            <person name="Liu B."/>
            <person name="Wang J."/>
            <person name="Zhu Y."/>
            <person name="Liu G."/>
            <person name="Chen Q."/>
            <person name="Chen Z."/>
            <person name="Lan J."/>
            <person name="Che J."/>
            <person name="Ge C."/>
            <person name="Shi H."/>
            <person name="Pan Z."/>
            <person name="Liu X."/>
        </authorList>
    </citation>
    <scope>NUCLEOTIDE SEQUENCE [LARGE SCALE GENOMIC DNA]</scope>
    <source>
        <strain evidence="7">DSM 26</strain>
    </source>
</reference>
<dbReference type="PROSITE" id="PS00763">
    <property type="entry name" value="GLUTATHIONE_PEROXID_2"/>
    <property type="match status" value="1"/>
</dbReference>
<dbReference type="GO" id="GO:0004601">
    <property type="term" value="F:peroxidase activity"/>
    <property type="evidence" value="ECO:0007669"/>
    <property type="project" value="UniProtKB-KW"/>
</dbReference>
<dbReference type="PANTHER" id="PTHR11592:SF78">
    <property type="entry name" value="GLUTATHIONE PEROXIDASE"/>
    <property type="match status" value="1"/>
</dbReference>
<dbReference type="InterPro" id="IPR029760">
    <property type="entry name" value="GPX_CS"/>
</dbReference>
<protein>
    <recommendedName>
        <fullName evidence="5">Glutathione peroxidase</fullName>
    </recommendedName>
</protein>
<evidence type="ECO:0000313" key="7">
    <source>
        <dbReference type="Proteomes" id="UP000036780"/>
    </source>
</evidence>
<dbReference type="Gene3D" id="3.40.30.10">
    <property type="entry name" value="Glutaredoxin"/>
    <property type="match status" value="1"/>
</dbReference>
<dbReference type="InterPro" id="IPR036249">
    <property type="entry name" value="Thioredoxin-like_sf"/>
</dbReference>
<dbReference type="CDD" id="cd00340">
    <property type="entry name" value="GSH_Peroxidase"/>
    <property type="match status" value="1"/>
</dbReference>
<dbReference type="InterPro" id="IPR013766">
    <property type="entry name" value="Thioredoxin_domain"/>
</dbReference>
<accession>A0A0L0QJU5</accession>
<dbReference type="PROSITE" id="PS00460">
    <property type="entry name" value="GLUTATHIONE_PEROXID_1"/>
    <property type="match status" value="1"/>
</dbReference>
<dbReference type="RefSeq" id="WP_050351316.1">
    <property type="nucleotide sequence ID" value="NZ_BOSN01000002.1"/>
</dbReference>
<dbReference type="FunFam" id="3.40.30.10:FF:000010">
    <property type="entry name" value="Glutathione peroxidase"/>
    <property type="match status" value="1"/>
</dbReference>
<dbReference type="Pfam" id="PF00255">
    <property type="entry name" value="GSHPx"/>
    <property type="match status" value="1"/>
</dbReference>
<keyword evidence="7" id="KW-1185">Reference proteome</keyword>
<dbReference type="SUPFAM" id="SSF52833">
    <property type="entry name" value="Thioredoxin-like"/>
    <property type="match status" value="1"/>
</dbReference>
<dbReference type="OrthoDB" id="9789406at2"/>
<feature type="active site" evidence="4">
    <location>
        <position position="35"/>
    </location>
</feature>
<dbReference type="AlphaFoldDB" id="A0A0L0QJU5"/>
<organism evidence="6 7">
    <name type="scientific">Virgibacillus pantothenticus</name>
    <dbReference type="NCBI Taxonomy" id="1473"/>
    <lineage>
        <taxon>Bacteria</taxon>
        <taxon>Bacillati</taxon>
        <taxon>Bacillota</taxon>
        <taxon>Bacilli</taxon>
        <taxon>Bacillales</taxon>
        <taxon>Bacillaceae</taxon>
        <taxon>Virgibacillus</taxon>
    </lineage>
</organism>
<dbReference type="GO" id="GO:0034599">
    <property type="term" value="P:cellular response to oxidative stress"/>
    <property type="evidence" value="ECO:0007669"/>
    <property type="project" value="TreeGrafter"/>
</dbReference>
<comment type="similarity">
    <text evidence="1 5">Belongs to the glutathione peroxidase family.</text>
</comment>
<evidence type="ECO:0000256" key="1">
    <source>
        <dbReference type="ARBA" id="ARBA00006926"/>
    </source>
</evidence>
<sequence length="159" mass="18349">MSVYDFQVETIDGKETSLADYRGNVLLIVNTASKCGFTPQFKGLQQLYDTFKGQGFYVLGFPCNQFNNQDPGSEEEIAEFCQLNYGVTFPMFRKIDVKGEQAHPLFQYLTEEVKGMFTKQIKWNFTKFLINKQGEVINRYAPQTKPEQIKKDIEATLKK</sequence>
<dbReference type="InterPro" id="IPR029759">
    <property type="entry name" value="GPX_AS"/>
</dbReference>
<gene>
    <name evidence="6" type="ORF">AFK71_09535</name>
</gene>
<dbReference type="PANTHER" id="PTHR11592">
    <property type="entry name" value="GLUTATHIONE PEROXIDASE"/>
    <property type="match status" value="1"/>
</dbReference>
<name>A0A0L0QJU5_VIRPA</name>
<dbReference type="PROSITE" id="PS51355">
    <property type="entry name" value="GLUTATHIONE_PEROXID_3"/>
    <property type="match status" value="1"/>
</dbReference>